<comment type="caution">
    <text evidence="6">The sequence shown here is derived from an EMBL/GenBank/DDBJ whole genome shotgun (WGS) entry which is preliminary data.</text>
</comment>
<feature type="active site" description="Proton acceptor" evidence="4">
    <location>
        <position position="351"/>
    </location>
</feature>
<dbReference type="SUPFAM" id="SSF53474">
    <property type="entry name" value="alpha/beta-Hydrolases"/>
    <property type="match status" value="1"/>
</dbReference>
<feature type="active site" description="Nucleophile" evidence="4">
    <location>
        <position position="175"/>
    </location>
</feature>
<dbReference type="AlphaFoldDB" id="A0A3R7IBB9"/>
<organism evidence="6 7">
    <name type="scientific">Streptomyces xinghaiensis</name>
    <dbReference type="NCBI Taxonomy" id="1038928"/>
    <lineage>
        <taxon>Bacteria</taxon>
        <taxon>Bacillati</taxon>
        <taxon>Actinomycetota</taxon>
        <taxon>Actinomycetes</taxon>
        <taxon>Kitasatosporales</taxon>
        <taxon>Streptomycetaceae</taxon>
        <taxon>Streptomyces</taxon>
    </lineage>
</organism>
<protein>
    <submittedName>
        <fullName evidence="6">Epoxide hydrolase</fullName>
    </submittedName>
</protein>
<keyword evidence="2" id="KW-0058">Aromatic hydrocarbons catabolism</keyword>
<keyword evidence="3 6" id="KW-0378">Hydrolase</keyword>
<name>A0A3R7IBB9_9ACTN</name>
<dbReference type="GO" id="GO:0004301">
    <property type="term" value="F:epoxide hydrolase activity"/>
    <property type="evidence" value="ECO:0007669"/>
    <property type="project" value="TreeGrafter"/>
</dbReference>
<gene>
    <name evidence="6" type="ORF">SFRA_005400</name>
</gene>
<evidence type="ECO:0000256" key="4">
    <source>
        <dbReference type="PIRSR" id="PIRSR001112-1"/>
    </source>
</evidence>
<dbReference type="Pfam" id="PF06441">
    <property type="entry name" value="EHN"/>
    <property type="match status" value="1"/>
</dbReference>
<dbReference type="RefSeq" id="WP_043461755.1">
    <property type="nucleotide sequence ID" value="NZ_CP134822.1"/>
</dbReference>
<sequence>MSRPVEPYRIAIPEDELTELRDRLARTRWPDPGTVDDWSQGAPLDYVRELAAYWADGYDWRAAEARMNAYPQFRTEIGGLGVHFLHARSPHPGALPLLLLHGWPGTFAEFLDVVAPLTDPADPADAFHVVCPSLPGYGFGDRPTAPGWGVERIAETFAELMSRLGYERFAAHGGDWGSFVTAQLAHHVPGRLAGVHVTMAFAGPPQDAPPLTEADRAGLARLEEFRRTGSAYAAVQSTRPQTLGYGLTDSPAGQLAWIAEKYAEWTDHDGDPEKAVPRDRLLDTVSVYWFTATAASSARLYWESYADGPAHPVPVPSGVTVFPRDARMPRAWVESRFTDLRHWCDAGSGGHFPAIERPDFLVDELRGFFGPLR</sequence>
<dbReference type="EMBL" id="JNAD02000002">
    <property type="protein sequence ID" value="RKM97977.1"/>
    <property type="molecule type" value="Genomic_DNA"/>
</dbReference>
<evidence type="ECO:0000256" key="2">
    <source>
        <dbReference type="ARBA" id="ARBA00022797"/>
    </source>
</evidence>
<accession>A0A3R7IBB9</accession>
<dbReference type="InterPro" id="IPR029058">
    <property type="entry name" value="AB_hydrolase_fold"/>
</dbReference>
<dbReference type="Proteomes" id="UP000028058">
    <property type="component" value="Unassembled WGS sequence"/>
</dbReference>
<dbReference type="Gene3D" id="3.40.50.1820">
    <property type="entry name" value="alpha/beta hydrolase"/>
    <property type="match status" value="1"/>
</dbReference>
<keyword evidence="7" id="KW-1185">Reference proteome</keyword>
<comment type="similarity">
    <text evidence="1">Belongs to the peptidase S33 family.</text>
</comment>
<dbReference type="PRINTS" id="PR00412">
    <property type="entry name" value="EPOXHYDRLASE"/>
</dbReference>
<proteinExistence type="inferred from homology"/>
<evidence type="ECO:0000313" key="6">
    <source>
        <dbReference type="EMBL" id="RKM97977.1"/>
    </source>
</evidence>
<dbReference type="GO" id="GO:0097176">
    <property type="term" value="P:epoxide metabolic process"/>
    <property type="evidence" value="ECO:0007669"/>
    <property type="project" value="TreeGrafter"/>
</dbReference>
<feature type="domain" description="Epoxide hydrolase N-terminal" evidence="5">
    <location>
        <begin position="5"/>
        <end position="110"/>
    </location>
</feature>
<dbReference type="InterPro" id="IPR000639">
    <property type="entry name" value="Epox_hydrolase-like"/>
</dbReference>
<evidence type="ECO:0000256" key="3">
    <source>
        <dbReference type="ARBA" id="ARBA00022801"/>
    </source>
</evidence>
<evidence type="ECO:0000313" key="7">
    <source>
        <dbReference type="Proteomes" id="UP000028058"/>
    </source>
</evidence>
<evidence type="ECO:0000256" key="1">
    <source>
        <dbReference type="ARBA" id="ARBA00010088"/>
    </source>
</evidence>
<reference evidence="6 7" key="1">
    <citation type="journal article" date="2014" name="Genome Announc.">
        <title>Draft Genome Sequence of Streptomyces fradiae ATCC 19609, a Strain Highly Sensitive to Antibiotics.</title>
        <authorList>
            <person name="Bekker O.B."/>
            <person name="Klimina K.M."/>
            <person name="Vatlin A.A."/>
            <person name="Zakharevich N.V."/>
            <person name="Kasianov A.S."/>
            <person name="Danilenko V.N."/>
        </authorList>
    </citation>
    <scope>NUCLEOTIDE SEQUENCE [LARGE SCALE GENOMIC DNA]</scope>
    <source>
        <strain evidence="6 7">ATCC 19609</strain>
    </source>
</reference>
<dbReference type="InterPro" id="IPR016292">
    <property type="entry name" value="Epoxide_hydrolase"/>
</dbReference>
<feature type="active site" description="Proton donor" evidence="4">
    <location>
        <position position="301"/>
    </location>
</feature>
<dbReference type="InterPro" id="IPR010497">
    <property type="entry name" value="Epoxide_hydro_N"/>
</dbReference>
<dbReference type="PANTHER" id="PTHR21661:SF35">
    <property type="entry name" value="EPOXIDE HYDROLASE"/>
    <property type="match status" value="1"/>
</dbReference>
<dbReference type="OrthoDB" id="4654311at2"/>
<dbReference type="PIRSF" id="PIRSF001112">
    <property type="entry name" value="Epoxide_hydrolase"/>
    <property type="match status" value="1"/>
</dbReference>
<evidence type="ECO:0000259" key="5">
    <source>
        <dbReference type="Pfam" id="PF06441"/>
    </source>
</evidence>
<dbReference type="PANTHER" id="PTHR21661">
    <property type="entry name" value="EPOXIDE HYDROLASE 1-RELATED"/>
    <property type="match status" value="1"/>
</dbReference>